<dbReference type="PANTHER" id="PTHR36456:SF1">
    <property type="entry name" value="UPF0232 PROTEIN SCO3875"/>
    <property type="match status" value="1"/>
</dbReference>
<sequence>MSFKSLNHILDSIENQAAWQAQQEFKRLLKCWPEVVGVAVAAQTRPISISRGVLSVATSGAAWAQTLTFERQRILQKLNAKLSSQLVDIRFSTAQWQNKSVSSRSPYAEEQSVTWQEHPSRVEGMSSAALSGEKPELKEPKAAFQHWESVMRERSHLSPLCPQCQCPTPPGELQRWNVCALCAVHKWQR</sequence>
<evidence type="ECO:0000256" key="1">
    <source>
        <dbReference type="SAM" id="MobiDB-lite"/>
    </source>
</evidence>
<feature type="compositionally biased region" description="Polar residues" evidence="1">
    <location>
        <begin position="107"/>
        <end position="117"/>
    </location>
</feature>
<dbReference type="InterPro" id="IPR007922">
    <property type="entry name" value="DciA-like"/>
</dbReference>
<dbReference type="Pfam" id="PF05258">
    <property type="entry name" value="DciA"/>
    <property type="match status" value="1"/>
</dbReference>
<keyword evidence="3" id="KW-1185">Reference proteome</keyword>
<name>A0ABV0JSJ9_9CYAN</name>
<gene>
    <name evidence="2" type="ORF">NDI37_16640</name>
</gene>
<reference evidence="2 3" key="1">
    <citation type="submission" date="2022-04" db="EMBL/GenBank/DDBJ databases">
        <title>Positive selection, recombination, and allopatry shape intraspecific diversity of widespread and dominant cyanobacteria.</title>
        <authorList>
            <person name="Wei J."/>
            <person name="Shu W."/>
            <person name="Hu C."/>
        </authorList>
    </citation>
    <scope>NUCLEOTIDE SEQUENCE [LARGE SCALE GENOMIC DNA]</scope>
    <source>
        <strain evidence="2 3">GB2-A5</strain>
    </source>
</reference>
<comment type="caution">
    <text evidence="2">The sequence shown here is derived from an EMBL/GenBank/DDBJ whole genome shotgun (WGS) entry which is preliminary data.</text>
</comment>
<feature type="region of interest" description="Disordered" evidence="1">
    <location>
        <begin position="107"/>
        <end position="137"/>
    </location>
</feature>
<proteinExistence type="predicted"/>
<dbReference type="Proteomes" id="UP001442494">
    <property type="component" value="Unassembled WGS sequence"/>
</dbReference>
<dbReference type="RefSeq" id="WP_190423708.1">
    <property type="nucleotide sequence ID" value="NZ_JAMPKK010000037.1"/>
</dbReference>
<accession>A0ABV0JSJ9</accession>
<dbReference type="PANTHER" id="PTHR36456">
    <property type="entry name" value="UPF0232 PROTEIN SCO3875"/>
    <property type="match status" value="1"/>
</dbReference>
<evidence type="ECO:0000313" key="2">
    <source>
        <dbReference type="EMBL" id="MEP0866094.1"/>
    </source>
</evidence>
<protein>
    <submittedName>
        <fullName evidence="2">DciA family protein</fullName>
    </submittedName>
</protein>
<organism evidence="2 3">
    <name type="scientific">Funiculus sociatus GB2-A5</name>
    <dbReference type="NCBI Taxonomy" id="2933946"/>
    <lineage>
        <taxon>Bacteria</taxon>
        <taxon>Bacillati</taxon>
        <taxon>Cyanobacteriota</taxon>
        <taxon>Cyanophyceae</taxon>
        <taxon>Coleofasciculales</taxon>
        <taxon>Coleofasciculaceae</taxon>
        <taxon>Funiculus</taxon>
    </lineage>
</organism>
<evidence type="ECO:0000313" key="3">
    <source>
        <dbReference type="Proteomes" id="UP001442494"/>
    </source>
</evidence>
<dbReference type="EMBL" id="JAMPKK010000037">
    <property type="protein sequence ID" value="MEP0866094.1"/>
    <property type="molecule type" value="Genomic_DNA"/>
</dbReference>